<dbReference type="InterPro" id="IPR050482">
    <property type="entry name" value="Sensor_HK_TwoCompSys"/>
</dbReference>
<keyword evidence="1 6" id="KW-0808">Transferase</keyword>
<protein>
    <submittedName>
        <fullName evidence="6">Sensor histidine kinase LiaS</fullName>
        <ecNumber evidence="6">2.7.13.3</ecNumber>
    </submittedName>
</protein>
<reference evidence="6 7" key="1">
    <citation type="submission" date="2021-05" db="EMBL/GenBank/DDBJ databases">
        <title>Complete genome of Nocardioides aquaticus KCTC 9944T isolated from meromictic and hypersaline Ekho Lake, Antarctica.</title>
        <authorList>
            <person name="Hwang K."/>
            <person name="Kim K.M."/>
            <person name="Choe H."/>
        </authorList>
    </citation>
    <scope>NUCLEOTIDE SEQUENCE [LARGE SCALE GENOMIC DNA]</scope>
    <source>
        <strain evidence="6 7">KCTC 9944</strain>
    </source>
</reference>
<keyword evidence="3" id="KW-0902">Two-component regulatory system</keyword>
<evidence type="ECO:0000256" key="1">
    <source>
        <dbReference type="ARBA" id="ARBA00022679"/>
    </source>
</evidence>
<feature type="transmembrane region" description="Helical" evidence="4">
    <location>
        <begin position="138"/>
        <end position="157"/>
    </location>
</feature>
<evidence type="ECO:0000256" key="2">
    <source>
        <dbReference type="ARBA" id="ARBA00022777"/>
    </source>
</evidence>
<evidence type="ECO:0000256" key="3">
    <source>
        <dbReference type="ARBA" id="ARBA00023012"/>
    </source>
</evidence>
<proteinExistence type="predicted"/>
<keyword evidence="4" id="KW-1133">Transmembrane helix</keyword>
<evidence type="ECO:0000313" key="7">
    <source>
        <dbReference type="Proteomes" id="UP000679307"/>
    </source>
</evidence>
<feature type="transmembrane region" description="Helical" evidence="4">
    <location>
        <begin position="84"/>
        <end position="103"/>
    </location>
</feature>
<feature type="domain" description="Signal transduction histidine kinase subgroup 3 dimerisation and phosphoacceptor" evidence="5">
    <location>
        <begin position="388"/>
        <end position="455"/>
    </location>
</feature>
<feature type="transmembrane region" description="Helical" evidence="4">
    <location>
        <begin position="236"/>
        <end position="255"/>
    </location>
</feature>
<evidence type="ECO:0000313" key="6">
    <source>
        <dbReference type="EMBL" id="QVT79896.1"/>
    </source>
</evidence>
<dbReference type="PANTHER" id="PTHR24421">
    <property type="entry name" value="NITRATE/NITRITE SENSOR PROTEIN NARX-RELATED"/>
    <property type="match status" value="1"/>
</dbReference>
<dbReference type="InterPro" id="IPR036890">
    <property type="entry name" value="HATPase_C_sf"/>
</dbReference>
<sequence>MTAELAAAAFLGVVATASGWVVVRSGRSRTAGLALLLGGAVTVLGSAAAVLDLAGVAPPAYRLAGCLLLPVAVVAYPRPGWRDPLSFVLTVVVTAAGVLAVTWPDTVEPMGYVIVLALLVHAWWAFERGDAEDRHALTWSTLAWIGGGLVAGFVGFLSESAGTGGVPDLDAVYLACLAVGPVAMAVGAVRPEVVDVRGLVTRAVVDATVLLGYVAVAIGLTATVELVGGAPLAPTPLVVLCALLAFGVQPLRVLLRGVVDQLLFGDRPDPLVAATSLADQIGDDPSRALDALREALVLPYASLRVGGEVLATSGTEVTHTRVLPLVLGQDEIGEVEVGLRTGDLGLAAPDADVLRIVAPLLAQTLRARAMSRDLQRSREAVVTAIEEERRRLRNDLHDGLGPTLSGVAFATDAARNQLRSHPDKADELLRLLRAETTGAIAEIRRLVEGLRPPALDELGLVGAIRQHAATLHGAAGTRLDVRVEVPDRLPALPAVSEVAAYRIVVEALTNVARHADATSASVEIAVRGADLRLTVRDDGASDRPWTAGVGISSMRQRAQAVGGSLRTGTAGGGGLVEAGIPLRHPD</sequence>
<organism evidence="6 7">
    <name type="scientific">Nocardioides aquaticus</name>
    <dbReference type="NCBI Taxonomy" id="160826"/>
    <lineage>
        <taxon>Bacteria</taxon>
        <taxon>Bacillati</taxon>
        <taxon>Actinomycetota</taxon>
        <taxon>Actinomycetes</taxon>
        <taxon>Propionibacteriales</taxon>
        <taxon>Nocardioidaceae</taxon>
        <taxon>Nocardioides</taxon>
    </lineage>
</organism>
<feature type="transmembrane region" description="Helical" evidence="4">
    <location>
        <begin position="35"/>
        <end position="54"/>
    </location>
</feature>
<gene>
    <name evidence="6" type="primary">liaS_2</name>
    <name evidence="6" type="ORF">ENKNEFLB_02286</name>
</gene>
<evidence type="ECO:0000259" key="5">
    <source>
        <dbReference type="Pfam" id="PF07730"/>
    </source>
</evidence>
<keyword evidence="4" id="KW-0472">Membrane</keyword>
<dbReference type="RefSeq" id="WP_214055538.1">
    <property type="nucleotide sequence ID" value="NZ_BAAAHS010000044.1"/>
</dbReference>
<feature type="transmembrane region" description="Helical" evidence="4">
    <location>
        <begin position="6"/>
        <end position="23"/>
    </location>
</feature>
<dbReference type="EMBL" id="CP075371">
    <property type="protein sequence ID" value="QVT79896.1"/>
    <property type="molecule type" value="Genomic_DNA"/>
</dbReference>
<dbReference type="Proteomes" id="UP000679307">
    <property type="component" value="Chromosome"/>
</dbReference>
<dbReference type="SUPFAM" id="SSF55874">
    <property type="entry name" value="ATPase domain of HSP90 chaperone/DNA topoisomerase II/histidine kinase"/>
    <property type="match status" value="1"/>
</dbReference>
<accession>A0ABX8EHB5</accession>
<feature type="transmembrane region" description="Helical" evidence="4">
    <location>
        <begin position="203"/>
        <end position="224"/>
    </location>
</feature>
<feature type="transmembrane region" description="Helical" evidence="4">
    <location>
        <begin position="172"/>
        <end position="191"/>
    </location>
</feature>
<keyword evidence="4" id="KW-0812">Transmembrane</keyword>
<evidence type="ECO:0000256" key="4">
    <source>
        <dbReference type="SAM" id="Phobius"/>
    </source>
</evidence>
<dbReference type="EC" id="2.7.13.3" evidence="6"/>
<keyword evidence="2 6" id="KW-0418">Kinase</keyword>
<dbReference type="Gene3D" id="3.30.565.10">
    <property type="entry name" value="Histidine kinase-like ATPase, C-terminal domain"/>
    <property type="match status" value="1"/>
</dbReference>
<dbReference type="InterPro" id="IPR011712">
    <property type="entry name" value="Sig_transdc_His_kin_sub3_dim/P"/>
</dbReference>
<name>A0ABX8EHB5_9ACTN</name>
<dbReference type="Gene3D" id="1.20.5.1930">
    <property type="match status" value="1"/>
</dbReference>
<dbReference type="Pfam" id="PF07730">
    <property type="entry name" value="HisKA_3"/>
    <property type="match status" value="1"/>
</dbReference>
<dbReference type="CDD" id="cd16917">
    <property type="entry name" value="HATPase_UhpB-NarQ-NarX-like"/>
    <property type="match status" value="1"/>
</dbReference>
<dbReference type="GO" id="GO:0004673">
    <property type="term" value="F:protein histidine kinase activity"/>
    <property type="evidence" value="ECO:0007669"/>
    <property type="project" value="UniProtKB-EC"/>
</dbReference>
<keyword evidence="7" id="KW-1185">Reference proteome</keyword>
<feature type="transmembrane region" description="Helical" evidence="4">
    <location>
        <begin position="109"/>
        <end position="126"/>
    </location>
</feature>